<gene>
    <name evidence="2" type="ORF">CMQ_6232</name>
</gene>
<reference evidence="2 3" key="1">
    <citation type="journal article" date="2011" name="Proc. Natl. Acad. Sci. U.S.A.">
        <title>Genome and transcriptome analyses of the mountain pine beetle-fungal symbiont Grosmannia clavigera, a lodgepole pine pathogen.</title>
        <authorList>
            <person name="DiGuistini S."/>
            <person name="Wang Y."/>
            <person name="Liao N.Y."/>
            <person name="Taylor G."/>
            <person name="Tanguay P."/>
            <person name="Feau N."/>
            <person name="Henrissat B."/>
            <person name="Chan S.K."/>
            <person name="Hesse-Orce U."/>
            <person name="Alamouti S.M."/>
            <person name="Tsui C.K.M."/>
            <person name="Docking R.T."/>
            <person name="Levasseur A."/>
            <person name="Haridas S."/>
            <person name="Robertson G."/>
            <person name="Birol I."/>
            <person name="Holt R.A."/>
            <person name="Marra M.A."/>
            <person name="Hamelin R.C."/>
            <person name="Hirst M."/>
            <person name="Jones S.J.M."/>
            <person name="Bohlmann J."/>
            <person name="Breuil C."/>
        </authorList>
    </citation>
    <scope>NUCLEOTIDE SEQUENCE [LARGE SCALE GENOMIC DNA]</scope>
    <source>
        <strain evidence="3">kw1407 / UAMH 11150</strain>
    </source>
</reference>
<dbReference type="Proteomes" id="UP000007796">
    <property type="component" value="Unassembled WGS sequence"/>
</dbReference>
<evidence type="ECO:0000313" key="3">
    <source>
        <dbReference type="Proteomes" id="UP000007796"/>
    </source>
</evidence>
<organism evidence="3">
    <name type="scientific">Grosmannia clavigera (strain kw1407 / UAMH 11150)</name>
    <name type="common">Blue stain fungus</name>
    <name type="synonym">Graphiocladiella clavigera</name>
    <dbReference type="NCBI Taxonomy" id="655863"/>
    <lineage>
        <taxon>Eukaryota</taxon>
        <taxon>Fungi</taxon>
        <taxon>Dikarya</taxon>
        <taxon>Ascomycota</taxon>
        <taxon>Pezizomycotina</taxon>
        <taxon>Sordariomycetes</taxon>
        <taxon>Sordariomycetidae</taxon>
        <taxon>Ophiostomatales</taxon>
        <taxon>Ophiostomataceae</taxon>
        <taxon>Leptographium</taxon>
    </lineage>
</organism>
<dbReference type="HOGENOM" id="CLU_850075_0_0_1"/>
<dbReference type="InParanoid" id="F0XMK6"/>
<feature type="compositionally biased region" description="Low complexity" evidence="1">
    <location>
        <begin position="269"/>
        <end position="279"/>
    </location>
</feature>
<dbReference type="EMBL" id="GL629794">
    <property type="protein sequence ID" value="EFX01290.1"/>
    <property type="molecule type" value="Genomic_DNA"/>
</dbReference>
<evidence type="ECO:0000256" key="1">
    <source>
        <dbReference type="SAM" id="MobiDB-lite"/>
    </source>
</evidence>
<keyword evidence="3" id="KW-1185">Reference proteome</keyword>
<feature type="compositionally biased region" description="Pro residues" evidence="1">
    <location>
        <begin position="280"/>
        <end position="289"/>
    </location>
</feature>
<sequence length="327" mass="36300">MAADDDAAPPMGHYPRLPPSSTRPPSTSSATSISRRSSCRLASRPVSRISIATTGRRRRIFTSPPPPLRLLQQPVEQPFEIASALRPFQLSRQVHDYDEIARLRIAGLAARDARLQQRNHRPDSLDSLDGPRYVAEGDLEMRAMLLGPLAQAENALLDQRTDWSRRHRRVGNDHSHRHSYSYSYSYSLGDVDDDDKNGDSPYPVDSAIAKAIAALASRKMETEFALQTVQLGGSSSSNNRPVARKPKPQPQRQPQPQALQLPQLPPSPLRQLPAAVISSPAPPPTPPLSPQRHAYDKEAYSTAKDSHKRDSFWRGSIQSVISWRPGQ</sequence>
<proteinExistence type="predicted"/>
<dbReference type="AlphaFoldDB" id="F0XMK6"/>
<feature type="compositionally biased region" description="Low complexity" evidence="1">
    <location>
        <begin position="23"/>
        <end position="39"/>
    </location>
</feature>
<accession>F0XMK6</accession>
<dbReference type="GeneID" id="25979643"/>
<dbReference type="RefSeq" id="XP_014170772.1">
    <property type="nucleotide sequence ID" value="XM_014315297.1"/>
</dbReference>
<protein>
    <submittedName>
        <fullName evidence="2">Uncharacterized protein</fullName>
    </submittedName>
</protein>
<evidence type="ECO:0000313" key="2">
    <source>
        <dbReference type="EMBL" id="EFX01290.1"/>
    </source>
</evidence>
<feature type="compositionally biased region" description="Polar residues" evidence="1">
    <location>
        <begin position="229"/>
        <end position="239"/>
    </location>
</feature>
<feature type="region of interest" description="Disordered" evidence="1">
    <location>
        <begin position="229"/>
        <end position="327"/>
    </location>
</feature>
<feature type="region of interest" description="Disordered" evidence="1">
    <location>
        <begin position="1"/>
        <end position="39"/>
    </location>
</feature>
<feature type="compositionally biased region" description="Basic and acidic residues" evidence="1">
    <location>
        <begin position="293"/>
        <end position="312"/>
    </location>
</feature>
<name>F0XMK6_GROCL</name>